<feature type="region of interest" description="Disordered" evidence="4">
    <location>
        <begin position="434"/>
        <end position="481"/>
    </location>
</feature>
<accession>A0A2H9TGP7</accession>
<dbReference type="OrthoDB" id="5583at2759"/>
<keyword evidence="6" id="KW-1185">Reference proteome</keyword>
<feature type="compositionally biased region" description="Polar residues" evidence="4">
    <location>
        <begin position="72"/>
        <end position="82"/>
    </location>
</feature>
<dbReference type="EMBL" id="MTSL01000201">
    <property type="protein sequence ID" value="PJF16938.1"/>
    <property type="molecule type" value="Genomic_DNA"/>
</dbReference>
<comment type="subcellular location">
    <subcellularLocation>
        <location evidence="1">Nucleus</location>
    </subcellularLocation>
</comment>
<dbReference type="PANTHER" id="PTHR14152">
    <property type="entry name" value="SQUAMOUS CELL CARCINOMA ANTIGEN RECOGNISED BY CYTOTOXIC T LYMPHOCYTES"/>
    <property type="match status" value="1"/>
</dbReference>
<dbReference type="GO" id="GO:0046540">
    <property type="term" value="C:U4/U6 x U5 tri-snRNP complex"/>
    <property type="evidence" value="ECO:0007669"/>
    <property type="project" value="TreeGrafter"/>
</dbReference>
<dbReference type="PANTHER" id="PTHR14152:SF5">
    <property type="entry name" value="U4_U6.U5 TRI-SNRNP-ASSOCIATED PROTEIN 1"/>
    <property type="match status" value="1"/>
</dbReference>
<dbReference type="Pfam" id="PF03343">
    <property type="entry name" value="SART-1"/>
    <property type="match status" value="2"/>
</dbReference>
<keyword evidence="3" id="KW-0539">Nucleus</keyword>
<evidence type="ECO:0000313" key="5">
    <source>
        <dbReference type="EMBL" id="PJF16938.1"/>
    </source>
</evidence>
<comment type="caution">
    <text evidence="5">The sequence shown here is derived from an EMBL/GenBank/DDBJ whole genome shotgun (WGS) entry which is preliminary data.</text>
</comment>
<proteinExistence type="inferred from homology"/>
<organism evidence="5 6">
    <name type="scientific">Paramicrosporidium saccamoebae</name>
    <dbReference type="NCBI Taxonomy" id="1246581"/>
    <lineage>
        <taxon>Eukaryota</taxon>
        <taxon>Fungi</taxon>
        <taxon>Fungi incertae sedis</taxon>
        <taxon>Cryptomycota</taxon>
        <taxon>Cryptomycota incertae sedis</taxon>
        <taxon>Paramicrosporidium</taxon>
    </lineage>
</organism>
<feature type="region of interest" description="Disordered" evidence="4">
    <location>
        <begin position="67"/>
        <end position="94"/>
    </location>
</feature>
<dbReference type="Proteomes" id="UP000240830">
    <property type="component" value="Unassembled WGS sequence"/>
</dbReference>
<evidence type="ECO:0000256" key="3">
    <source>
        <dbReference type="ARBA" id="ARBA00023242"/>
    </source>
</evidence>
<dbReference type="GO" id="GO:0000481">
    <property type="term" value="P:maturation of 5S rRNA"/>
    <property type="evidence" value="ECO:0007669"/>
    <property type="project" value="TreeGrafter"/>
</dbReference>
<dbReference type="AlphaFoldDB" id="A0A2H9TGP7"/>
<evidence type="ECO:0000313" key="6">
    <source>
        <dbReference type="Proteomes" id="UP000240830"/>
    </source>
</evidence>
<gene>
    <name evidence="5" type="ORF">PSACC_03271</name>
</gene>
<comment type="similarity">
    <text evidence="2">Belongs to the SNU66/SART1 family.</text>
</comment>
<evidence type="ECO:0000256" key="4">
    <source>
        <dbReference type="SAM" id="MobiDB-lite"/>
    </source>
</evidence>
<name>A0A2H9TGP7_9FUNG</name>
<reference evidence="5 6" key="1">
    <citation type="submission" date="2016-10" db="EMBL/GenBank/DDBJ databases">
        <title>The genome of Paramicrosporidium saccamoebae is the missing link in understanding Cryptomycota and Microsporidia evolution.</title>
        <authorList>
            <person name="Quandt C.A."/>
            <person name="Beaudet D."/>
            <person name="Corsaro D."/>
            <person name="Michel R."/>
            <person name="Corradi N."/>
            <person name="James T."/>
        </authorList>
    </citation>
    <scope>NUCLEOTIDE SEQUENCE [LARGE SCALE GENOMIC DNA]</scope>
    <source>
        <strain evidence="5 6">KSL3</strain>
    </source>
</reference>
<dbReference type="InterPro" id="IPR005011">
    <property type="entry name" value="SNU66/SART1"/>
</dbReference>
<feature type="compositionally biased region" description="Basic and acidic residues" evidence="4">
    <location>
        <begin position="83"/>
        <end position="94"/>
    </location>
</feature>
<sequence>MRRSVHCGSFTFRARYMNYLETVQITSLDNKTMADEIPDGRVWREGCQYRRITRELTLMSEESAQEWAARLPTQSRRSTRNAARQEHSSEDLSHVRVAHRSLAEMEAGHSEVLVLDDQLVEEGEDALVSLERRDMEAAEKRIAAKRKMRQSNPYDDEIDQPVRMGQARSLLRKYDEEDDETELTIGSKRQAAIDNPIDESMPVELKKRNVRRKVISFTDEPIPSSFSANPLALMDNKPLALDDDDLQQSLAKTRRYNIKEFIQQEDLATEKDPVTIEGVIFSESTDFINSVKVQNLVHFEQDMHVESPPEILAVPDKPIDAPFEQEPLVRRGVCAALQYLAKLGIRPQLSNEAIAPQQRSRLARFADIKIEHHDEDGNLLTPKEAYKLLSHKFHGKTPGKGKLEKIRRKKEQSKTIQSFSLDDTPLRTASALRERQRTTGSTHIVLSKGSHAVPSEEAPAKPKAKVPAKTVERKPRIFGMK</sequence>
<dbReference type="STRING" id="1246581.A0A2H9TGP7"/>
<dbReference type="GO" id="GO:0045292">
    <property type="term" value="P:mRNA cis splicing, via spliceosome"/>
    <property type="evidence" value="ECO:0007669"/>
    <property type="project" value="TreeGrafter"/>
</dbReference>
<evidence type="ECO:0000256" key="1">
    <source>
        <dbReference type="ARBA" id="ARBA00004123"/>
    </source>
</evidence>
<evidence type="ECO:0000256" key="2">
    <source>
        <dbReference type="ARBA" id="ARBA00006076"/>
    </source>
</evidence>
<protein>
    <submittedName>
        <fullName evidence="5">Uncharacterized protein</fullName>
    </submittedName>
</protein>